<dbReference type="PANTHER" id="PTHR36617:SF15">
    <property type="entry name" value="REVERSE TRANSCRIPTASE ZINC-BINDING DOMAIN-CONTAINING PROTEIN"/>
    <property type="match status" value="1"/>
</dbReference>
<sequence length="288" mass="33314">MATHSSWSSLLGAVGSSLSPIWKDILKDRDFIKASFCLIVGNEMNTNFWHDPWHFGHKPCEAYPELFLMVIHPNISLWNSKELNDLGEVVGWNINFTNLVPLTSLTRLVNEINPFLLLDGEDKFLCKWTQDGIFSTNSTYKILNLHGISNPAAEYIWHHSCPEVISVMNWLAASRRLPTKDRLIARGFQMTPGCYLCELEDETLNHILFDCQFTIDGWNQFLSEYKFPHFNLRFRPWIHTVDGGSRTYIKDQRLPNKKKSTYKIDFKSGGRKDDHTNSSLQILTLFAR</sequence>
<proteinExistence type="predicted"/>
<evidence type="ECO:0000313" key="2">
    <source>
        <dbReference type="EMBL" id="WOK98480.1"/>
    </source>
</evidence>
<feature type="domain" description="Reverse transcriptase zinc-binding" evidence="1">
    <location>
        <begin position="134"/>
        <end position="218"/>
    </location>
</feature>
<dbReference type="PANTHER" id="PTHR36617">
    <property type="entry name" value="PROTEIN, PUTATIVE-RELATED"/>
    <property type="match status" value="1"/>
</dbReference>
<organism evidence="2 3">
    <name type="scientific">Canna indica</name>
    <name type="common">Indian-shot</name>
    <dbReference type="NCBI Taxonomy" id="4628"/>
    <lineage>
        <taxon>Eukaryota</taxon>
        <taxon>Viridiplantae</taxon>
        <taxon>Streptophyta</taxon>
        <taxon>Embryophyta</taxon>
        <taxon>Tracheophyta</taxon>
        <taxon>Spermatophyta</taxon>
        <taxon>Magnoliopsida</taxon>
        <taxon>Liliopsida</taxon>
        <taxon>Zingiberales</taxon>
        <taxon>Cannaceae</taxon>
        <taxon>Canna</taxon>
    </lineage>
</organism>
<evidence type="ECO:0000259" key="1">
    <source>
        <dbReference type="Pfam" id="PF13966"/>
    </source>
</evidence>
<dbReference type="AlphaFoldDB" id="A0AAQ3K384"/>
<keyword evidence="3" id="KW-1185">Reference proteome</keyword>
<dbReference type="InterPro" id="IPR026960">
    <property type="entry name" value="RVT-Znf"/>
</dbReference>
<gene>
    <name evidence="2" type="ORF">Cni_G07192</name>
</gene>
<name>A0AAQ3K384_9LILI</name>
<protein>
    <submittedName>
        <fullName evidence="2">Ribonuclease H protein</fullName>
    </submittedName>
</protein>
<dbReference type="Proteomes" id="UP001327560">
    <property type="component" value="Chromosome 2"/>
</dbReference>
<evidence type="ECO:0000313" key="3">
    <source>
        <dbReference type="Proteomes" id="UP001327560"/>
    </source>
</evidence>
<dbReference type="EMBL" id="CP136891">
    <property type="protein sequence ID" value="WOK98480.1"/>
    <property type="molecule type" value="Genomic_DNA"/>
</dbReference>
<dbReference type="Pfam" id="PF13966">
    <property type="entry name" value="zf-RVT"/>
    <property type="match status" value="1"/>
</dbReference>
<accession>A0AAQ3K384</accession>
<reference evidence="2 3" key="1">
    <citation type="submission" date="2023-10" db="EMBL/GenBank/DDBJ databases">
        <title>Chromosome-scale genome assembly provides insights into flower coloration mechanisms of Canna indica.</title>
        <authorList>
            <person name="Li C."/>
        </authorList>
    </citation>
    <scope>NUCLEOTIDE SEQUENCE [LARGE SCALE GENOMIC DNA]</scope>
    <source>
        <tissue evidence="2">Flower</tissue>
    </source>
</reference>